<name>A0A9I9DGC7_CUCME</name>
<proteinExistence type="predicted"/>
<reference evidence="1" key="1">
    <citation type="submission" date="2023-03" db="UniProtKB">
        <authorList>
            <consortium name="EnsemblPlants"/>
        </authorList>
    </citation>
    <scope>IDENTIFICATION</scope>
</reference>
<evidence type="ECO:0000313" key="1">
    <source>
        <dbReference type="EnsemblPlants" id="MELO3C017983.2.1"/>
    </source>
</evidence>
<accession>A0A9I9DGC7</accession>
<protein>
    <submittedName>
        <fullName evidence="1">Uncharacterized protein</fullName>
    </submittedName>
</protein>
<dbReference type="AlphaFoldDB" id="A0A9I9DGC7"/>
<sequence length="59" mass="6368">MTNQQTDAGRRSDGSARRLGVLNEQGLKLAPLGLGNRTSAANYWASLTGGRAAKLRQRR</sequence>
<dbReference type="Gramene" id="MELO3C017983.2.1">
    <property type="protein sequence ID" value="MELO3C017983.2.1"/>
    <property type="gene ID" value="MELO3C017983.2"/>
</dbReference>
<dbReference type="EnsemblPlants" id="MELO3C017983.2.1">
    <property type="protein sequence ID" value="MELO3C017983.2.1"/>
    <property type="gene ID" value="MELO3C017983.2"/>
</dbReference>
<organism evidence="1">
    <name type="scientific">Cucumis melo</name>
    <name type="common">Muskmelon</name>
    <dbReference type="NCBI Taxonomy" id="3656"/>
    <lineage>
        <taxon>Eukaryota</taxon>
        <taxon>Viridiplantae</taxon>
        <taxon>Streptophyta</taxon>
        <taxon>Embryophyta</taxon>
        <taxon>Tracheophyta</taxon>
        <taxon>Spermatophyta</taxon>
        <taxon>Magnoliopsida</taxon>
        <taxon>eudicotyledons</taxon>
        <taxon>Gunneridae</taxon>
        <taxon>Pentapetalae</taxon>
        <taxon>rosids</taxon>
        <taxon>fabids</taxon>
        <taxon>Cucurbitales</taxon>
        <taxon>Cucurbitaceae</taxon>
        <taxon>Benincaseae</taxon>
        <taxon>Cucumis</taxon>
    </lineage>
</organism>